<dbReference type="InterPro" id="IPR027417">
    <property type="entry name" value="P-loop_NTPase"/>
</dbReference>
<proteinExistence type="inferred from homology"/>
<reference evidence="10" key="1">
    <citation type="submission" date="2010-07" db="EMBL/GenBank/DDBJ databases">
        <authorList>
            <consortium name="CONSOLIDER consortium CSD2007-00005"/>
            <person name="Guazzaroni M.-E."/>
            <person name="Richter M."/>
            <person name="Garcia-Salamanca A."/>
            <person name="Yarza P."/>
            <person name="Ferrer M."/>
        </authorList>
    </citation>
    <scope>NUCLEOTIDE SEQUENCE</scope>
</reference>
<evidence type="ECO:0000313" key="10">
    <source>
        <dbReference type="EMBL" id="EFK95295.1"/>
    </source>
</evidence>
<dbReference type="GO" id="GO:0036431">
    <property type="term" value="F:dCMP kinase activity"/>
    <property type="evidence" value="ECO:0007669"/>
    <property type="project" value="InterPro"/>
</dbReference>
<evidence type="ECO:0000256" key="6">
    <source>
        <dbReference type="ARBA" id="ARBA00022840"/>
    </source>
</evidence>
<dbReference type="AlphaFoldDB" id="D9PMB9"/>
<dbReference type="CDD" id="cd02020">
    <property type="entry name" value="CMPK"/>
    <property type="match status" value="1"/>
</dbReference>
<dbReference type="PANTHER" id="PTHR21299">
    <property type="entry name" value="CYTIDYLATE KINASE/PANTOATE-BETA-ALANINE LIGASE"/>
    <property type="match status" value="1"/>
</dbReference>
<evidence type="ECO:0000256" key="7">
    <source>
        <dbReference type="ARBA" id="ARBA00047615"/>
    </source>
</evidence>
<comment type="catalytic activity">
    <reaction evidence="7">
        <text>dCMP + ATP = dCDP + ADP</text>
        <dbReference type="Rhea" id="RHEA:25094"/>
        <dbReference type="ChEBI" id="CHEBI:30616"/>
        <dbReference type="ChEBI" id="CHEBI:57566"/>
        <dbReference type="ChEBI" id="CHEBI:58593"/>
        <dbReference type="ChEBI" id="CHEBI:456216"/>
        <dbReference type="EC" id="2.7.4.25"/>
    </reaction>
</comment>
<dbReference type="GO" id="GO:0005524">
    <property type="term" value="F:ATP binding"/>
    <property type="evidence" value="ECO:0007669"/>
    <property type="project" value="UniProtKB-KW"/>
</dbReference>
<evidence type="ECO:0000259" key="9">
    <source>
        <dbReference type="Pfam" id="PF02224"/>
    </source>
</evidence>
<dbReference type="InterPro" id="IPR003136">
    <property type="entry name" value="Cytidylate_kin"/>
</dbReference>
<dbReference type="PANTHER" id="PTHR21299:SF2">
    <property type="entry name" value="CYTIDYLATE KINASE"/>
    <property type="match status" value="1"/>
</dbReference>
<dbReference type="HAMAP" id="MF_00238">
    <property type="entry name" value="Cytidyl_kinase_type1"/>
    <property type="match status" value="1"/>
</dbReference>
<dbReference type="EC" id="2.7.4.25" evidence="2"/>
<evidence type="ECO:0000256" key="1">
    <source>
        <dbReference type="ARBA" id="ARBA00009427"/>
    </source>
</evidence>
<dbReference type="SUPFAM" id="SSF52540">
    <property type="entry name" value="P-loop containing nucleoside triphosphate hydrolases"/>
    <property type="match status" value="1"/>
</dbReference>
<comment type="caution">
    <text evidence="10">The sequence shown here is derived from an EMBL/GenBank/DDBJ whole genome shotgun (WGS) entry which is preliminary data.</text>
</comment>
<evidence type="ECO:0000256" key="3">
    <source>
        <dbReference type="ARBA" id="ARBA00022679"/>
    </source>
</evidence>
<keyword evidence="6" id="KW-0067">ATP-binding</keyword>
<dbReference type="NCBIfam" id="TIGR00017">
    <property type="entry name" value="cmk"/>
    <property type="match status" value="1"/>
</dbReference>
<dbReference type="GO" id="GO:0036430">
    <property type="term" value="F:CMP kinase activity"/>
    <property type="evidence" value="ECO:0007669"/>
    <property type="project" value="RHEA"/>
</dbReference>
<evidence type="ECO:0000256" key="8">
    <source>
        <dbReference type="ARBA" id="ARBA00048478"/>
    </source>
</evidence>
<evidence type="ECO:0000256" key="2">
    <source>
        <dbReference type="ARBA" id="ARBA00012906"/>
    </source>
</evidence>
<name>D9PMB9_9ZZZZ</name>
<organism evidence="10">
    <name type="scientific">sediment metagenome</name>
    <dbReference type="NCBI Taxonomy" id="749907"/>
    <lineage>
        <taxon>unclassified sequences</taxon>
        <taxon>metagenomes</taxon>
        <taxon>ecological metagenomes</taxon>
    </lineage>
</organism>
<dbReference type="GO" id="GO:0015949">
    <property type="term" value="P:nucleobase-containing small molecule interconversion"/>
    <property type="evidence" value="ECO:0007669"/>
    <property type="project" value="TreeGrafter"/>
</dbReference>
<sequence>MIVAIDGPAGSGKSTVAKLVAQKIGFKYIDTGAYYRWLTYNVLKNKFTAEQSKEIIILARHLDYQNIPDDKIRSRQVSNNVSWVSAIKDVRQSIVEQQRRVAQKNHVVMEGRDIGTVVFPGAEIKIFLNATVEERARRRYEELLAKGENATLEIIKQEVIERDRQDSEREHSPLLKAEGAIEIDSTGLTIEQVVEKITVLMKEKLLN</sequence>
<keyword evidence="5 10" id="KW-0418">Kinase</keyword>
<dbReference type="Gene3D" id="3.40.50.300">
    <property type="entry name" value="P-loop containing nucleotide triphosphate hydrolases"/>
    <property type="match status" value="1"/>
</dbReference>
<dbReference type="EMBL" id="ADZX01000814">
    <property type="protein sequence ID" value="EFK95295.1"/>
    <property type="molecule type" value="Genomic_DNA"/>
</dbReference>
<reference evidence="10" key="2">
    <citation type="journal article" date="2011" name="Microb. Ecol.">
        <title>Taxonomic and Functional Metagenomic Profiling of the Microbial Community in the Anoxic Sediment of a Sub-saline Shallow Lake (Laguna de Carrizo, Central Spain).</title>
        <authorList>
            <person name="Ferrer M."/>
            <person name="Guazzaroni M.E."/>
            <person name="Richter M."/>
            <person name="Garcia-Salamanca A."/>
            <person name="Yarza P."/>
            <person name="Suarez-Suarez A."/>
            <person name="Solano J."/>
            <person name="Alcaide M."/>
            <person name="van Dillewijn P."/>
            <person name="Molina-Henares M.A."/>
            <person name="Lopez-Cortes N."/>
            <person name="Al-Ramahi Y."/>
            <person name="Guerrero C."/>
            <person name="Acosta A."/>
            <person name="de Eugenio L.I."/>
            <person name="Martinez V."/>
            <person name="Marques S."/>
            <person name="Rojo F."/>
            <person name="Santero E."/>
            <person name="Genilloud O."/>
            <person name="Perez-Perez J."/>
            <person name="Rossello-Mora R."/>
            <person name="Ramos J.L."/>
        </authorList>
    </citation>
    <scope>NUCLEOTIDE SEQUENCE</scope>
</reference>
<evidence type="ECO:0000256" key="5">
    <source>
        <dbReference type="ARBA" id="ARBA00022777"/>
    </source>
</evidence>
<dbReference type="InterPro" id="IPR011994">
    <property type="entry name" value="Cytidylate_kinase_dom"/>
</dbReference>
<keyword evidence="4" id="KW-0547">Nucleotide-binding</keyword>
<dbReference type="GO" id="GO:0005829">
    <property type="term" value="C:cytosol"/>
    <property type="evidence" value="ECO:0007669"/>
    <property type="project" value="TreeGrafter"/>
</dbReference>
<protein>
    <recommendedName>
        <fullName evidence="2">(d)CMP kinase</fullName>
        <ecNumber evidence="2">2.7.4.25</ecNumber>
    </recommendedName>
</protein>
<comment type="catalytic activity">
    <reaction evidence="8">
        <text>CMP + ATP = CDP + ADP</text>
        <dbReference type="Rhea" id="RHEA:11600"/>
        <dbReference type="ChEBI" id="CHEBI:30616"/>
        <dbReference type="ChEBI" id="CHEBI:58069"/>
        <dbReference type="ChEBI" id="CHEBI:60377"/>
        <dbReference type="ChEBI" id="CHEBI:456216"/>
        <dbReference type="EC" id="2.7.4.25"/>
    </reaction>
</comment>
<dbReference type="Pfam" id="PF02224">
    <property type="entry name" value="Cytidylate_kin"/>
    <property type="match status" value="1"/>
</dbReference>
<comment type="similarity">
    <text evidence="1">Belongs to the cytidylate kinase family. Type 1 subfamily.</text>
</comment>
<gene>
    <name evidence="10" type="primary">cmk</name>
    <name evidence="10" type="ORF">LDC_2697</name>
</gene>
<accession>D9PMB9</accession>
<evidence type="ECO:0000256" key="4">
    <source>
        <dbReference type="ARBA" id="ARBA00022741"/>
    </source>
</evidence>
<keyword evidence="3 10" id="KW-0808">Transferase</keyword>
<feature type="domain" description="Cytidylate kinase" evidence="9">
    <location>
        <begin position="3"/>
        <end position="202"/>
    </location>
</feature>